<dbReference type="PANTHER" id="PTHR43185">
    <property type="entry name" value="FERROUS IRON TRANSPORT PROTEIN B"/>
    <property type="match status" value="1"/>
</dbReference>
<dbReference type="InterPro" id="IPR027417">
    <property type="entry name" value="P-loop_NTPase"/>
</dbReference>
<dbReference type="InterPro" id="IPR005225">
    <property type="entry name" value="Small_GTP-bd"/>
</dbReference>
<proteinExistence type="inferred from homology"/>
<dbReference type="PRINTS" id="PR00326">
    <property type="entry name" value="GTP1OBG"/>
</dbReference>
<keyword evidence="20" id="KW-1185">Reference proteome</keyword>
<feature type="transmembrane region" description="Helical" evidence="17">
    <location>
        <begin position="627"/>
        <end position="647"/>
    </location>
</feature>
<feature type="domain" description="FeoB-type G" evidence="18">
    <location>
        <begin position="16"/>
        <end position="177"/>
    </location>
</feature>
<dbReference type="Gene3D" id="1.10.287.1770">
    <property type="match status" value="1"/>
</dbReference>
<comment type="subcellular location">
    <subcellularLocation>
        <location evidence="17">Cell inner membrane</location>
        <topology evidence="17">Multi-pass membrane protein</topology>
    </subcellularLocation>
    <subcellularLocation>
        <location evidence="2">Cell membrane</location>
        <topology evidence="2">Multi-pass membrane protein</topology>
    </subcellularLocation>
</comment>
<feature type="transmembrane region" description="Helical" evidence="17">
    <location>
        <begin position="402"/>
        <end position="424"/>
    </location>
</feature>
<dbReference type="CDD" id="cd01879">
    <property type="entry name" value="FeoB"/>
    <property type="match status" value="1"/>
</dbReference>
<keyword evidence="5 17" id="KW-0410">Iron transport</keyword>
<dbReference type="InterPro" id="IPR006073">
    <property type="entry name" value="GTP-bd"/>
</dbReference>
<dbReference type="InterPro" id="IPR041069">
    <property type="entry name" value="FeoB_Cyto"/>
</dbReference>
<dbReference type="RefSeq" id="WP_061917032.1">
    <property type="nucleotide sequence ID" value="NZ_DF967971.1"/>
</dbReference>
<name>A0A0P6XCT8_9CHLR</name>
<evidence type="ECO:0000256" key="15">
    <source>
        <dbReference type="PIRSR" id="PIRSR603373-1"/>
    </source>
</evidence>
<gene>
    <name evidence="19" type="ORF">AC812_15425</name>
</gene>
<dbReference type="InterPro" id="IPR011642">
    <property type="entry name" value="Gate_dom"/>
</dbReference>
<dbReference type="Pfam" id="PF02421">
    <property type="entry name" value="FeoB_N"/>
    <property type="match status" value="1"/>
</dbReference>
<dbReference type="NCBIfam" id="TIGR00231">
    <property type="entry name" value="small_GTP"/>
    <property type="match status" value="1"/>
</dbReference>
<dbReference type="InterPro" id="IPR050860">
    <property type="entry name" value="FeoB_GTPase"/>
</dbReference>
<keyword evidence="8 17" id="KW-1133">Transmembrane helix</keyword>
<evidence type="ECO:0000256" key="5">
    <source>
        <dbReference type="ARBA" id="ARBA00022496"/>
    </source>
</evidence>
<comment type="function">
    <text evidence="1 17">Probable transporter of a GTP-driven Fe(2+) uptake system.</text>
</comment>
<feature type="transmembrane region" description="Helical" evidence="17">
    <location>
        <begin position="526"/>
        <end position="550"/>
    </location>
</feature>
<feature type="binding site" evidence="15">
    <location>
        <begin position="68"/>
        <end position="71"/>
    </location>
    <ligand>
        <name>GTP</name>
        <dbReference type="ChEBI" id="CHEBI:37565"/>
        <label>1</label>
    </ligand>
</feature>
<evidence type="ECO:0000256" key="6">
    <source>
        <dbReference type="ARBA" id="ARBA00022692"/>
    </source>
</evidence>
<feature type="transmembrane region" description="Helical" evidence="17">
    <location>
        <begin position="363"/>
        <end position="382"/>
    </location>
</feature>
<keyword evidence="16" id="KW-0479">Metal-binding</keyword>
<sequence length="657" mass="72914">MAACHVVQQTHPYLNGHYIALVGNPNVGKSVLFHRLTGQYVMVSNYPGTTVEVSQGRLRKMEGVTLIDTPGVVSFPSRSEDEQVTERVLFNNDLRTVIQVGDAKNLRRTLHLTIQLAEMGLPLVLALNMMDEARMRGLEIRTEVMERAFGIPIIQTVATRGNGIEEVERAIQSARPVTLKIQYPPDIEQALQAIEQMAFESPISIRSLSLLWLVQDPVCEIWVEENTANSIREKMIEIRSGLMEKYPEGVDLVIQKSREDFIAHLVQESLQETKSSTSSRIHLSHLTIHPVWGVPILLMVLYAMYWFVGVFGAGTLVGLLEERLFGEIINPWLIGLSEKFIPWEMVRNFLVGEYGFWTMGMTYALALLLPIVLTFFIAFGILEDSGYLPRVAVLSNRLFSAIGLNGQAVLPMVLGLGCVTMATMTTRILNRPRDRILVTLLLALAVPCSAQLGVVMGMLAAISFSATLIWGGVIFLVLMLVGWLASKVLPGERTPLIVELPPLRMPVFTNVIFKTLARLEWYIKEAVPLFLLGTVILFVLDTLHLLPALIETLKPIVTGWLGLPPEAASALMMGFLRRDFAATGFFVMQSQGHLSDLQALVSITTITLFIPCIASVFMMIKERGWKIGLGMVAFILPFSVLVGGFLMRLLSGLGWGS</sequence>
<feature type="binding site" evidence="15">
    <location>
        <begin position="48"/>
        <end position="52"/>
    </location>
    <ligand>
        <name>GTP</name>
        <dbReference type="ChEBI" id="CHEBI:37565"/>
        <label>1</label>
    </ligand>
</feature>
<dbReference type="SUPFAM" id="SSF52540">
    <property type="entry name" value="P-loop containing nucleoside triphosphate hydrolases"/>
    <property type="match status" value="1"/>
</dbReference>
<dbReference type="OrthoDB" id="9809127at2"/>
<dbReference type="Proteomes" id="UP000050514">
    <property type="component" value="Unassembled WGS sequence"/>
</dbReference>
<evidence type="ECO:0000256" key="11">
    <source>
        <dbReference type="ARBA" id="ARBA00023134"/>
    </source>
</evidence>
<organism evidence="19 20">
    <name type="scientific">Bellilinea caldifistulae</name>
    <dbReference type="NCBI Taxonomy" id="360411"/>
    <lineage>
        <taxon>Bacteria</taxon>
        <taxon>Bacillati</taxon>
        <taxon>Chloroflexota</taxon>
        <taxon>Anaerolineae</taxon>
        <taxon>Anaerolineales</taxon>
        <taxon>Anaerolineaceae</taxon>
        <taxon>Bellilinea</taxon>
    </lineage>
</organism>
<dbReference type="Pfam" id="PF17910">
    <property type="entry name" value="FeoB_Cyto"/>
    <property type="match status" value="1"/>
</dbReference>
<dbReference type="GO" id="GO:0005525">
    <property type="term" value="F:GTP binding"/>
    <property type="evidence" value="ECO:0007669"/>
    <property type="project" value="UniProtKB-KW"/>
</dbReference>
<comment type="similarity">
    <text evidence="17">Belongs to the TRAFAC class TrmE-Era-EngA-EngB-Septin-like GTPase superfamily. FeoB GTPase (TC 9.A.8) family.</text>
</comment>
<dbReference type="EMBL" id="LGHJ01000022">
    <property type="protein sequence ID" value="KPL73048.1"/>
    <property type="molecule type" value="Genomic_DNA"/>
</dbReference>
<evidence type="ECO:0000256" key="10">
    <source>
        <dbReference type="ARBA" id="ARBA00023065"/>
    </source>
</evidence>
<evidence type="ECO:0000256" key="1">
    <source>
        <dbReference type="ARBA" id="ARBA00003926"/>
    </source>
</evidence>
<dbReference type="Pfam" id="PF07670">
    <property type="entry name" value="Gate"/>
    <property type="match status" value="2"/>
</dbReference>
<evidence type="ECO:0000256" key="14">
    <source>
        <dbReference type="NCBIfam" id="TIGR00437"/>
    </source>
</evidence>
<evidence type="ECO:0000313" key="19">
    <source>
        <dbReference type="EMBL" id="KPL73048.1"/>
    </source>
</evidence>
<dbReference type="STRING" id="360411.AC812_15425"/>
<evidence type="ECO:0000256" key="2">
    <source>
        <dbReference type="ARBA" id="ARBA00004651"/>
    </source>
</evidence>
<dbReference type="PATRIC" id="fig|360411.5.peg.1916"/>
<evidence type="ECO:0000256" key="7">
    <source>
        <dbReference type="ARBA" id="ARBA00022741"/>
    </source>
</evidence>
<evidence type="ECO:0000256" key="17">
    <source>
        <dbReference type="RuleBase" id="RU362098"/>
    </source>
</evidence>
<dbReference type="PROSITE" id="PS51711">
    <property type="entry name" value="G_FEOB"/>
    <property type="match status" value="1"/>
</dbReference>
<feature type="binding site" evidence="15">
    <location>
        <begin position="157"/>
        <end position="159"/>
    </location>
    <ligand>
        <name>GTP</name>
        <dbReference type="ChEBI" id="CHEBI:37565"/>
        <label>1</label>
    </ligand>
</feature>
<comment type="caution">
    <text evidence="19">The sequence shown here is derived from an EMBL/GenBank/DDBJ whole genome shotgun (WGS) entry which is preliminary data.</text>
</comment>
<keyword evidence="16" id="KW-0460">Magnesium</keyword>
<dbReference type="Pfam" id="PF07664">
    <property type="entry name" value="FeoB_C"/>
    <property type="match status" value="1"/>
</dbReference>
<feature type="binding site" evidence="15">
    <location>
        <begin position="128"/>
        <end position="131"/>
    </location>
    <ligand>
        <name>GTP</name>
        <dbReference type="ChEBI" id="CHEBI:37565"/>
        <label>1</label>
    </ligand>
</feature>
<dbReference type="PANTHER" id="PTHR43185:SF1">
    <property type="entry name" value="FE(2+) TRANSPORTER FEOB"/>
    <property type="match status" value="1"/>
</dbReference>
<dbReference type="GO" id="GO:0005886">
    <property type="term" value="C:plasma membrane"/>
    <property type="evidence" value="ECO:0007669"/>
    <property type="project" value="UniProtKB-SubCell"/>
</dbReference>
<dbReference type="NCBIfam" id="TIGR00437">
    <property type="entry name" value="feoB"/>
    <property type="match status" value="1"/>
</dbReference>
<keyword evidence="7 15" id="KW-0547">Nucleotide-binding</keyword>
<evidence type="ECO:0000256" key="16">
    <source>
        <dbReference type="PIRSR" id="PIRSR603373-2"/>
    </source>
</evidence>
<evidence type="ECO:0000259" key="18">
    <source>
        <dbReference type="PROSITE" id="PS51711"/>
    </source>
</evidence>
<protein>
    <recommendedName>
        <fullName evidence="13 14">Ferrous iron transport protein B</fullName>
    </recommendedName>
</protein>
<evidence type="ECO:0000256" key="8">
    <source>
        <dbReference type="ARBA" id="ARBA00022989"/>
    </source>
</evidence>
<evidence type="ECO:0000313" key="20">
    <source>
        <dbReference type="Proteomes" id="UP000050514"/>
    </source>
</evidence>
<feature type="transmembrane region" description="Helical" evidence="17">
    <location>
        <begin position="468"/>
        <end position="486"/>
    </location>
</feature>
<feature type="transmembrane region" description="Helical" evidence="17">
    <location>
        <begin position="292"/>
        <end position="320"/>
    </location>
</feature>
<dbReference type="GO" id="GO:0046872">
    <property type="term" value="F:metal ion binding"/>
    <property type="evidence" value="ECO:0007669"/>
    <property type="project" value="UniProtKB-KW"/>
</dbReference>
<dbReference type="Gene3D" id="3.40.50.300">
    <property type="entry name" value="P-loop containing nucleotide triphosphate hydrolases"/>
    <property type="match status" value="1"/>
</dbReference>
<keyword evidence="6 17" id="KW-0812">Transmembrane</keyword>
<dbReference type="AlphaFoldDB" id="A0A0P6XCT8"/>
<dbReference type="InterPro" id="IPR003373">
    <property type="entry name" value="Fe2_transport_prot-B"/>
</dbReference>
<dbReference type="GO" id="GO:0015093">
    <property type="term" value="F:ferrous iron transmembrane transporter activity"/>
    <property type="evidence" value="ECO:0007669"/>
    <property type="project" value="UniProtKB-UniRule"/>
</dbReference>
<evidence type="ECO:0000256" key="3">
    <source>
        <dbReference type="ARBA" id="ARBA00022448"/>
    </source>
</evidence>
<dbReference type="InterPro" id="IPR030389">
    <property type="entry name" value="G_FEOB_dom"/>
</dbReference>
<keyword evidence="9 17" id="KW-0408">Iron</keyword>
<feature type="binding site" evidence="15">
    <location>
        <begin position="23"/>
        <end position="30"/>
    </location>
    <ligand>
        <name>GTP</name>
        <dbReference type="ChEBI" id="CHEBI:37565"/>
        <label>1</label>
    </ligand>
</feature>
<evidence type="ECO:0000256" key="13">
    <source>
        <dbReference type="ARBA" id="ARBA00031200"/>
    </source>
</evidence>
<evidence type="ECO:0000256" key="12">
    <source>
        <dbReference type="ARBA" id="ARBA00023136"/>
    </source>
</evidence>
<feature type="transmembrane region" description="Helical" evidence="17">
    <location>
        <begin position="597"/>
        <end position="620"/>
    </location>
</feature>
<keyword evidence="11 15" id="KW-0342">GTP-binding</keyword>
<feature type="binding site" evidence="16">
    <location>
        <position position="37"/>
    </location>
    <ligand>
        <name>Mg(2+)</name>
        <dbReference type="ChEBI" id="CHEBI:18420"/>
        <label>2</label>
    </ligand>
</feature>
<evidence type="ECO:0000256" key="9">
    <source>
        <dbReference type="ARBA" id="ARBA00023004"/>
    </source>
</evidence>
<reference evidence="19 20" key="1">
    <citation type="submission" date="2015-07" db="EMBL/GenBank/DDBJ databases">
        <title>Draft genome of Bellilinea caldifistulae DSM 17877.</title>
        <authorList>
            <person name="Hemp J."/>
            <person name="Ward L.M."/>
            <person name="Pace L.A."/>
            <person name="Fischer W.W."/>
        </authorList>
    </citation>
    <scope>NUCLEOTIDE SEQUENCE [LARGE SCALE GENOMIC DNA]</scope>
    <source>
        <strain evidence="19 20">GOMI-1</strain>
    </source>
</reference>
<evidence type="ECO:0000256" key="4">
    <source>
        <dbReference type="ARBA" id="ARBA00022475"/>
    </source>
</evidence>
<keyword evidence="10" id="KW-0406">Ion transport</keyword>
<accession>A0A0P6XCT8</accession>
<feature type="binding site" evidence="16">
    <location>
        <position position="38"/>
    </location>
    <ligand>
        <name>Mg(2+)</name>
        <dbReference type="ChEBI" id="CHEBI:18420"/>
        <label>2</label>
    </ligand>
</feature>
<keyword evidence="4" id="KW-1003">Cell membrane</keyword>
<dbReference type="InterPro" id="IPR011640">
    <property type="entry name" value="Fe2_transport_prot_B_C"/>
</dbReference>
<keyword evidence="3 17" id="KW-0813">Transport</keyword>
<feature type="transmembrane region" description="Helical" evidence="17">
    <location>
        <begin position="436"/>
        <end position="462"/>
    </location>
</feature>
<keyword evidence="12 17" id="KW-0472">Membrane</keyword>